<dbReference type="InterPro" id="IPR029044">
    <property type="entry name" value="Nucleotide-diphossugar_trans"/>
</dbReference>
<proteinExistence type="predicted"/>
<organism evidence="2">
    <name type="scientific">Cyprideis torosa</name>
    <dbReference type="NCBI Taxonomy" id="163714"/>
    <lineage>
        <taxon>Eukaryota</taxon>
        <taxon>Metazoa</taxon>
        <taxon>Ecdysozoa</taxon>
        <taxon>Arthropoda</taxon>
        <taxon>Crustacea</taxon>
        <taxon>Oligostraca</taxon>
        <taxon>Ostracoda</taxon>
        <taxon>Podocopa</taxon>
        <taxon>Podocopida</taxon>
        <taxon>Cytherocopina</taxon>
        <taxon>Cytheroidea</taxon>
        <taxon>Cytherideidae</taxon>
        <taxon>Cyprideis</taxon>
    </lineage>
</organism>
<dbReference type="Pfam" id="PF00535">
    <property type="entry name" value="Glycos_transf_2"/>
    <property type="match status" value="3"/>
</dbReference>
<dbReference type="GO" id="GO:0016758">
    <property type="term" value="F:hexosyltransferase activity"/>
    <property type="evidence" value="ECO:0007669"/>
    <property type="project" value="UniProtKB-ARBA"/>
</dbReference>
<protein>
    <recommendedName>
        <fullName evidence="1">Glycosyltransferase 2-like domain-containing protein</fullName>
    </recommendedName>
</protein>
<dbReference type="AlphaFoldDB" id="A0A7R8WSU3"/>
<name>A0A7R8WSU3_9CRUS</name>
<dbReference type="PANTHER" id="PTHR22916">
    <property type="entry name" value="GLYCOSYLTRANSFERASE"/>
    <property type="match status" value="1"/>
</dbReference>
<dbReference type="Gene3D" id="3.90.550.10">
    <property type="entry name" value="Spore Coat Polysaccharide Biosynthesis Protein SpsA, Chain A"/>
    <property type="match status" value="3"/>
</dbReference>
<dbReference type="OrthoDB" id="8300690at2759"/>
<dbReference type="InterPro" id="IPR001173">
    <property type="entry name" value="Glyco_trans_2-like"/>
</dbReference>
<dbReference type="EMBL" id="OB667238">
    <property type="protein sequence ID" value="CAD7233902.1"/>
    <property type="molecule type" value="Genomic_DNA"/>
</dbReference>
<evidence type="ECO:0000313" key="2">
    <source>
        <dbReference type="EMBL" id="CAD7233902.1"/>
    </source>
</evidence>
<feature type="domain" description="Glycosyltransferase 2-like" evidence="1">
    <location>
        <begin position="240"/>
        <end position="326"/>
    </location>
</feature>
<dbReference type="PANTHER" id="PTHR22916:SF3">
    <property type="entry name" value="UDP-GLCNAC:BETAGAL BETA-1,3-N-ACETYLGLUCOSAMINYLTRANSFERASE-LIKE PROTEIN 1"/>
    <property type="match status" value="1"/>
</dbReference>
<feature type="non-terminal residue" evidence="2">
    <location>
        <position position="1"/>
    </location>
</feature>
<sequence>MKLSVIVITYNQENFIEDTLNSIISQKTNFKFEIIVSDDASLDKTQQVIAKIKEENHDLIKPIYNDENLGPNKNLLQAIKRAEGEFIAFCEGDDYWVDNKKIQKQVDFLEKHQNMGLCHTNFSILNQESGQLIEDVNDGSTDGSIDIFNKYAQMDNIKIIHQENEGLSMARNKGLEVAKGEYLCFIDNDDIYTPSFLSDAKCIIKENQLDFLEFDFFFSYTNRKNKKARIVREKKNIQKIFTDYQDLEIILVNDGSTDSSKDVVSKKVKSCKNIKYFEQSNKGVSAARNLGVSKASGEFIAFLDSDDYWTDKHLIKLIQLLKRQNDLNWA</sequence>
<reference evidence="2" key="1">
    <citation type="submission" date="2020-11" db="EMBL/GenBank/DDBJ databases">
        <authorList>
            <person name="Tran Van P."/>
        </authorList>
    </citation>
    <scope>NUCLEOTIDE SEQUENCE</scope>
</reference>
<feature type="domain" description="Glycosyltransferase 2-like" evidence="1">
    <location>
        <begin position="4"/>
        <end position="119"/>
    </location>
</feature>
<dbReference type="CDD" id="cd00761">
    <property type="entry name" value="Glyco_tranf_GTA_type"/>
    <property type="match status" value="2"/>
</dbReference>
<accession>A0A7R8WSU3</accession>
<evidence type="ECO:0000259" key="1">
    <source>
        <dbReference type="Pfam" id="PF00535"/>
    </source>
</evidence>
<gene>
    <name evidence="2" type="ORF">CTOB1V02_LOCUS11721</name>
</gene>
<dbReference type="SUPFAM" id="SSF53448">
    <property type="entry name" value="Nucleotide-diphospho-sugar transferases"/>
    <property type="match status" value="3"/>
</dbReference>
<feature type="domain" description="Glycosyltransferase 2-like" evidence="1">
    <location>
        <begin position="136"/>
        <end position="209"/>
    </location>
</feature>